<dbReference type="KEGG" id="ang:An01g06200"/>
<feature type="chain" id="PRO_5044768175" evidence="1">
    <location>
        <begin position="27"/>
        <end position="61"/>
    </location>
</feature>
<dbReference type="AlphaFoldDB" id="A0AAJ8DXX1"/>
<dbReference type="VEuPathDB" id="FungiDB:An01g06200"/>
<protein>
    <submittedName>
        <fullName evidence="2">Uncharacterized protein</fullName>
    </submittedName>
</protein>
<gene>
    <name evidence="2" type="ORF">An01g06200</name>
</gene>
<sequence length="61" mass="6716">MGRWESSTGLEMQLLTLTSILLVGLGELPGRSRYDSNYIEGRYYHSTTTTSTTISGAVIET</sequence>
<reference evidence="2" key="1">
    <citation type="submission" date="2025-02" db="EMBL/GenBank/DDBJ databases">
        <authorList>
            <consortium name="NCBI Genome Project"/>
        </authorList>
    </citation>
    <scope>NUCLEOTIDE SEQUENCE</scope>
</reference>
<evidence type="ECO:0000313" key="2">
    <source>
        <dbReference type="RefSeq" id="XP_059599689.1"/>
    </source>
</evidence>
<accession>A0AAJ8DXX1</accession>
<organism evidence="2">
    <name type="scientific">Aspergillus niger</name>
    <dbReference type="NCBI Taxonomy" id="5061"/>
    <lineage>
        <taxon>Eukaryota</taxon>
        <taxon>Fungi</taxon>
        <taxon>Dikarya</taxon>
        <taxon>Ascomycota</taxon>
        <taxon>Pezizomycotina</taxon>
        <taxon>Eurotiomycetes</taxon>
        <taxon>Eurotiomycetidae</taxon>
        <taxon>Eurotiales</taxon>
        <taxon>Aspergillaceae</taxon>
        <taxon>Aspergillus</taxon>
        <taxon>Aspergillus subgen. Circumdati</taxon>
    </lineage>
</organism>
<reference evidence="2" key="2">
    <citation type="submission" date="2025-08" db="UniProtKB">
        <authorList>
            <consortium name="RefSeq"/>
        </authorList>
    </citation>
    <scope>IDENTIFICATION</scope>
</reference>
<dbReference type="RefSeq" id="XP_059599689.1">
    <property type="nucleotide sequence ID" value="XM_059748599.1"/>
</dbReference>
<name>A0AAJ8DXX1_ASPNG</name>
<dbReference type="GeneID" id="84589973"/>
<keyword evidence="1" id="KW-0732">Signal</keyword>
<evidence type="ECO:0000256" key="1">
    <source>
        <dbReference type="SAM" id="SignalP"/>
    </source>
</evidence>
<proteinExistence type="predicted"/>
<feature type="signal peptide" evidence="1">
    <location>
        <begin position="1"/>
        <end position="26"/>
    </location>
</feature>